<evidence type="ECO:0000313" key="1">
    <source>
        <dbReference type="Proteomes" id="UP000046392"/>
    </source>
</evidence>
<organism evidence="1 2">
    <name type="scientific">Strongyloides papillosus</name>
    <name type="common">Intestinal threadworm</name>
    <dbReference type="NCBI Taxonomy" id="174720"/>
    <lineage>
        <taxon>Eukaryota</taxon>
        <taxon>Metazoa</taxon>
        <taxon>Ecdysozoa</taxon>
        <taxon>Nematoda</taxon>
        <taxon>Chromadorea</taxon>
        <taxon>Rhabditida</taxon>
        <taxon>Tylenchina</taxon>
        <taxon>Panagrolaimomorpha</taxon>
        <taxon>Strongyloidoidea</taxon>
        <taxon>Strongyloididae</taxon>
        <taxon>Strongyloides</taxon>
    </lineage>
</organism>
<dbReference type="Proteomes" id="UP000046392">
    <property type="component" value="Unplaced"/>
</dbReference>
<dbReference type="AlphaFoldDB" id="A0A0N5C9M3"/>
<name>A0A0N5C9M3_STREA</name>
<evidence type="ECO:0000313" key="2">
    <source>
        <dbReference type="WBParaSite" id="SPAL_0001460300.1"/>
    </source>
</evidence>
<sequence>MDPAARNPNIIGPAIRKPVIMGLTARKPNTMGLITPKLNLMGLVTRKPNLMGLVARNLNIMGLVARNLNLLDLSHNISFKSNDKTYIINSEHPLTGGTFMDISVEPRCAAEIMKRRHIITHYSLLDSTMLIYNNKKGRKIYKKNYGGYL</sequence>
<keyword evidence="1" id="KW-1185">Reference proteome</keyword>
<reference evidence="2" key="1">
    <citation type="submission" date="2017-02" db="UniProtKB">
        <authorList>
            <consortium name="WormBaseParasite"/>
        </authorList>
    </citation>
    <scope>IDENTIFICATION</scope>
</reference>
<accession>A0A0N5C9M3</accession>
<proteinExistence type="predicted"/>
<protein>
    <submittedName>
        <fullName evidence="2">Ribosomal protein L6</fullName>
    </submittedName>
</protein>
<dbReference type="WBParaSite" id="SPAL_0001460300.1">
    <property type="protein sequence ID" value="SPAL_0001460300.1"/>
    <property type="gene ID" value="SPAL_0001460300"/>
</dbReference>